<dbReference type="EMBL" id="JBDJPC010000009">
    <property type="protein sequence ID" value="KAL1491511.1"/>
    <property type="molecule type" value="Genomic_DNA"/>
</dbReference>
<dbReference type="AlphaFoldDB" id="A0ABD1EA19"/>
<name>A0ABD1EA19_HYPHA</name>
<sequence>MKIQFFSNKLKITHEGEILCNSILILDNCGFPVPDYTLKPNRDECKINARLTHKAFCSAGSRPFFLFKHPLVNGLNFFER</sequence>
<accession>A0ABD1EA19</accession>
<evidence type="ECO:0000313" key="2">
    <source>
        <dbReference type="Proteomes" id="UP001566132"/>
    </source>
</evidence>
<keyword evidence="2" id="KW-1185">Reference proteome</keyword>
<comment type="caution">
    <text evidence="1">The sequence shown here is derived from an EMBL/GenBank/DDBJ whole genome shotgun (WGS) entry which is preliminary data.</text>
</comment>
<organism evidence="1 2">
    <name type="scientific">Hypothenemus hampei</name>
    <name type="common">Coffee berry borer</name>
    <dbReference type="NCBI Taxonomy" id="57062"/>
    <lineage>
        <taxon>Eukaryota</taxon>
        <taxon>Metazoa</taxon>
        <taxon>Ecdysozoa</taxon>
        <taxon>Arthropoda</taxon>
        <taxon>Hexapoda</taxon>
        <taxon>Insecta</taxon>
        <taxon>Pterygota</taxon>
        <taxon>Neoptera</taxon>
        <taxon>Endopterygota</taxon>
        <taxon>Coleoptera</taxon>
        <taxon>Polyphaga</taxon>
        <taxon>Cucujiformia</taxon>
        <taxon>Curculionidae</taxon>
        <taxon>Scolytinae</taxon>
        <taxon>Hypothenemus</taxon>
    </lineage>
</organism>
<proteinExistence type="predicted"/>
<dbReference type="Proteomes" id="UP001566132">
    <property type="component" value="Unassembled WGS sequence"/>
</dbReference>
<gene>
    <name evidence="1" type="ORF">ABEB36_012098</name>
</gene>
<evidence type="ECO:0000313" key="1">
    <source>
        <dbReference type="EMBL" id="KAL1491511.1"/>
    </source>
</evidence>
<reference evidence="1 2" key="1">
    <citation type="submission" date="2024-05" db="EMBL/GenBank/DDBJ databases">
        <title>Genetic variation in Jamaican populations of the coffee berry borer (Hypothenemus hampei).</title>
        <authorList>
            <person name="Errbii M."/>
            <person name="Myrie A."/>
        </authorList>
    </citation>
    <scope>NUCLEOTIDE SEQUENCE [LARGE SCALE GENOMIC DNA]</scope>
    <source>
        <strain evidence="1">JA-Hopewell-2020-01-JO</strain>
        <tissue evidence="1">Whole body</tissue>
    </source>
</reference>
<protein>
    <submittedName>
        <fullName evidence="1">Uncharacterized protein</fullName>
    </submittedName>
</protein>